<evidence type="ECO:0000256" key="1">
    <source>
        <dbReference type="SAM" id="MobiDB-lite"/>
    </source>
</evidence>
<accession>A0A5Q3QGR4</accession>
<gene>
    <name evidence="3" type="ORF">GIY23_19630</name>
</gene>
<evidence type="ECO:0000313" key="4">
    <source>
        <dbReference type="Proteomes" id="UP000371041"/>
    </source>
</evidence>
<dbReference type="GO" id="GO:0050135">
    <property type="term" value="F:NADP+ nucleosidase activity"/>
    <property type="evidence" value="ECO:0007669"/>
    <property type="project" value="InterPro"/>
</dbReference>
<protein>
    <submittedName>
        <fullName evidence="3">DUF4237 domain-containing protein</fullName>
    </submittedName>
</protein>
<dbReference type="KEGG" id="sace:GIY23_19630"/>
<dbReference type="InterPro" id="IPR053024">
    <property type="entry name" value="Fungal_surface_NADase"/>
</dbReference>
<dbReference type="Pfam" id="PF14021">
    <property type="entry name" value="TNT"/>
    <property type="match status" value="1"/>
</dbReference>
<sequence>MAPPPGAVPPPPAAQRPPHGAPQGPPPGAPYGGPQGSPQQQPAQQPVGNAQQIQPLQGEPPLTLYRDRRPIVLQPGTDIDRFGDAAGNVTYAIRTPYSRRSLPPQWSSRPYHAFRVQRPMHVLRGTAVPWFEQPGGGTAFVLPGAISDLITDGTIVELQGPDAQRPPME</sequence>
<proteinExistence type="predicted"/>
<dbReference type="PANTHER" id="PTHR42059:SF1">
    <property type="entry name" value="TNT DOMAIN-CONTAINING PROTEIN"/>
    <property type="match status" value="1"/>
</dbReference>
<name>A0A5Q3QGR4_9PSEU</name>
<dbReference type="PANTHER" id="PTHR42059">
    <property type="entry name" value="TNT DOMAIN-CONTAINING PROTEIN"/>
    <property type="match status" value="1"/>
</dbReference>
<keyword evidence="4" id="KW-1185">Reference proteome</keyword>
<evidence type="ECO:0000313" key="3">
    <source>
        <dbReference type="EMBL" id="QGK72434.1"/>
    </source>
</evidence>
<dbReference type="EMBL" id="CP045929">
    <property type="protein sequence ID" value="QGK72434.1"/>
    <property type="molecule type" value="Genomic_DNA"/>
</dbReference>
<feature type="domain" description="TNT" evidence="2">
    <location>
        <begin position="73"/>
        <end position="157"/>
    </location>
</feature>
<feature type="compositionally biased region" description="Low complexity" evidence="1">
    <location>
        <begin position="36"/>
        <end position="52"/>
    </location>
</feature>
<evidence type="ECO:0000259" key="2">
    <source>
        <dbReference type="Pfam" id="PF14021"/>
    </source>
</evidence>
<organism evidence="3 4">
    <name type="scientific">Allosaccharopolyspora coralli</name>
    <dbReference type="NCBI Taxonomy" id="2665642"/>
    <lineage>
        <taxon>Bacteria</taxon>
        <taxon>Bacillati</taxon>
        <taxon>Actinomycetota</taxon>
        <taxon>Actinomycetes</taxon>
        <taxon>Pseudonocardiales</taxon>
        <taxon>Pseudonocardiaceae</taxon>
        <taxon>Allosaccharopolyspora</taxon>
    </lineage>
</organism>
<dbReference type="AlphaFoldDB" id="A0A5Q3QGR4"/>
<feature type="compositionally biased region" description="Pro residues" evidence="1">
    <location>
        <begin position="1"/>
        <end position="29"/>
    </location>
</feature>
<feature type="region of interest" description="Disordered" evidence="1">
    <location>
        <begin position="1"/>
        <end position="69"/>
    </location>
</feature>
<dbReference type="Proteomes" id="UP000371041">
    <property type="component" value="Chromosome"/>
</dbReference>
<dbReference type="InterPro" id="IPR025331">
    <property type="entry name" value="TNT"/>
</dbReference>
<reference evidence="4" key="1">
    <citation type="submission" date="2019-11" db="EMBL/GenBank/DDBJ databases">
        <title>The complete genome sequence of Saccharopolyspora sp. E2A.</title>
        <authorList>
            <person name="Zhang G."/>
        </authorList>
    </citation>
    <scope>NUCLEOTIDE SEQUENCE [LARGE SCALE GENOMIC DNA]</scope>
    <source>
        <strain evidence="4">E2A</strain>
    </source>
</reference>